<gene>
    <name evidence="1" type="ORF">J1N35_000475</name>
</gene>
<dbReference type="Proteomes" id="UP000828251">
    <property type="component" value="Unassembled WGS sequence"/>
</dbReference>
<accession>A0A9D3WH52</accession>
<evidence type="ECO:0000313" key="1">
    <source>
        <dbReference type="EMBL" id="KAH1129097.1"/>
    </source>
</evidence>
<sequence>MKNMKVKLVESEGKVVSEREEANENRVAWRWSTAVGWRLWKSRNVFAFTGVSSSGAEIVSLSLGWARCLLQGRSRDRAISGGLKVIQW</sequence>
<evidence type="ECO:0000313" key="2">
    <source>
        <dbReference type="Proteomes" id="UP000828251"/>
    </source>
</evidence>
<dbReference type="EMBL" id="JAIQCV010000001">
    <property type="protein sequence ID" value="KAH1129097.1"/>
    <property type="molecule type" value="Genomic_DNA"/>
</dbReference>
<keyword evidence="2" id="KW-1185">Reference proteome</keyword>
<proteinExistence type="predicted"/>
<protein>
    <submittedName>
        <fullName evidence="1">Uncharacterized protein</fullName>
    </submittedName>
</protein>
<comment type="caution">
    <text evidence="1">The sequence shown here is derived from an EMBL/GenBank/DDBJ whole genome shotgun (WGS) entry which is preliminary data.</text>
</comment>
<name>A0A9D3WH52_9ROSI</name>
<organism evidence="1 2">
    <name type="scientific">Gossypium stocksii</name>
    <dbReference type="NCBI Taxonomy" id="47602"/>
    <lineage>
        <taxon>Eukaryota</taxon>
        <taxon>Viridiplantae</taxon>
        <taxon>Streptophyta</taxon>
        <taxon>Embryophyta</taxon>
        <taxon>Tracheophyta</taxon>
        <taxon>Spermatophyta</taxon>
        <taxon>Magnoliopsida</taxon>
        <taxon>eudicotyledons</taxon>
        <taxon>Gunneridae</taxon>
        <taxon>Pentapetalae</taxon>
        <taxon>rosids</taxon>
        <taxon>malvids</taxon>
        <taxon>Malvales</taxon>
        <taxon>Malvaceae</taxon>
        <taxon>Malvoideae</taxon>
        <taxon>Gossypium</taxon>
    </lineage>
</organism>
<reference evidence="1 2" key="1">
    <citation type="journal article" date="2021" name="Plant Biotechnol. J.">
        <title>Multi-omics assisted identification of the key and species-specific regulatory components of drought-tolerant mechanisms in Gossypium stocksii.</title>
        <authorList>
            <person name="Yu D."/>
            <person name="Ke L."/>
            <person name="Zhang D."/>
            <person name="Wu Y."/>
            <person name="Sun Y."/>
            <person name="Mei J."/>
            <person name="Sun J."/>
            <person name="Sun Y."/>
        </authorList>
    </citation>
    <scope>NUCLEOTIDE SEQUENCE [LARGE SCALE GENOMIC DNA]</scope>
    <source>
        <strain evidence="2">cv. E1</strain>
        <tissue evidence="1">Leaf</tissue>
    </source>
</reference>
<dbReference type="AlphaFoldDB" id="A0A9D3WH52"/>